<evidence type="ECO:0000259" key="3">
    <source>
        <dbReference type="Pfam" id="PF01261"/>
    </source>
</evidence>
<dbReference type="EMBL" id="JAKGAS010000001">
    <property type="protein sequence ID" value="MCF2947041.1"/>
    <property type="molecule type" value="Genomic_DNA"/>
</dbReference>
<evidence type="ECO:0000256" key="2">
    <source>
        <dbReference type="SAM" id="SignalP"/>
    </source>
</evidence>
<feature type="domain" description="Xylose isomerase-like TIM barrel" evidence="3">
    <location>
        <begin position="67"/>
        <end position="293"/>
    </location>
</feature>
<dbReference type="InterPro" id="IPR050417">
    <property type="entry name" value="Sugar_Epim/Isomerase"/>
</dbReference>
<accession>A0ABS9D2A3</accession>
<dbReference type="InterPro" id="IPR036237">
    <property type="entry name" value="Xyl_isomerase-like_sf"/>
</dbReference>
<comment type="caution">
    <text evidence="4">The sequence shown here is derived from an EMBL/GenBank/DDBJ whole genome shotgun (WGS) entry which is preliminary data.</text>
</comment>
<dbReference type="PANTHER" id="PTHR43489">
    <property type="entry name" value="ISOMERASE"/>
    <property type="match status" value="1"/>
</dbReference>
<keyword evidence="5" id="KW-1185">Reference proteome</keyword>
<evidence type="ECO:0000313" key="4">
    <source>
        <dbReference type="EMBL" id="MCF2947041.1"/>
    </source>
</evidence>
<dbReference type="RefSeq" id="WP_235310553.1">
    <property type="nucleotide sequence ID" value="NZ_JAKGAS010000001.1"/>
</dbReference>
<dbReference type="Gene3D" id="3.20.20.150">
    <property type="entry name" value="Divalent-metal-dependent TIM barrel enzymes"/>
    <property type="match status" value="1"/>
</dbReference>
<feature type="chain" id="PRO_5045994672" evidence="2">
    <location>
        <begin position="25"/>
        <end position="310"/>
    </location>
</feature>
<dbReference type="SUPFAM" id="SSF51658">
    <property type="entry name" value="Xylose isomerase-like"/>
    <property type="match status" value="1"/>
</dbReference>
<dbReference type="Pfam" id="PF01261">
    <property type="entry name" value="AP_endonuc_2"/>
    <property type="match status" value="1"/>
</dbReference>
<feature type="signal peptide" evidence="2">
    <location>
        <begin position="1"/>
        <end position="24"/>
    </location>
</feature>
<evidence type="ECO:0000256" key="1">
    <source>
        <dbReference type="ARBA" id="ARBA00023235"/>
    </source>
</evidence>
<evidence type="ECO:0000313" key="5">
    <source>
        <dbReference type="Proteomes" id="UP001521137"/>
    </source>
</evidence>
<keyword evidence="2" id="KW-0732">Signal</keyword>
<organism evidence="4 5">
    <name type="scientific">Paraglaciecola algarum</name>
    <dbReference type="NCBI Taxonomy" id="3050085"/>
    <lineage>
        <taxon>Bacteria</taxon>
        <taxon>Pseudomonadati</taxon>
        <taxon>Pseudomonadota</taxon>
        <taxon>Gammaproteobacteria</taxon>
        <taxon>Alteromonadales</taxon>
        <taxon>Alteromonadaceae</taxon>
        <taxon>Paraglaciecola</taxon>
    </lineage>
</organism>
<dbReference type="PROSITE" id="PS51257">
    <property type="entry name" value="PROKAR_LIPOPROTEIN"/>
    <property type="match status" value="1"/>
</dbReference>
<sequence>MNRRKFIVSSVAAGVAGSALSSCASTKVNKELSTNIMPLAERQKWLGSFSCNIEMWFKHLPFLDRINAAKKMGFNAVEFWDPNSKKKAKNPTEIAKRAKDQGITITSFSPGAPSLADASNHNKFIEWTQGTIELCELFGVPNFNLTGHNNIKGQTEQQNIEIYTQAIKLAAPIFEKAQVMATIEPYNPFNHPGHFINGVEPGLSICREVNSASIKLNWDFFHMQRTNGNLITHMENGFDQIGYIQLADSPNRHQPGTEEVAYGAVLSRLRELGYKGYIGAECFPKDKDDQQAALDLANLAKSISLSPPTI</sequence>
<keyword evidence="1" id="KW-0413">Isomerase</keyword>
<dbReference type="Proteomes" id="UP001521137">
    <property type="component" value="Unassembled WGS sequence"/>
</dbReference>
<reference evidence="4 5" key="1">
    <citation type="submission" date="2022-01" db="EMBL/GenBank/DDBJ databases">
        <title>Paraglaciecola sp. G1-23.</title>
        <authorList>
            <person name="Jin M.S."/>
            <person name="Han D.M."/>
            <person name="Kim H.M."/>
            <person name="Jeon C.O."/>
        </authorList>
    </citation>
    <scope>NUCLEOTIDE SEQUENCE [LARGE SCALE GENOMIC DNA]</scope>
    <source>
        <strain evidence="4 5">G1-23</strain>
    </source>
</reference>
<gene>
    <name evidence="4" type="ORF">L0668_02905</name>
</gene>
<proteinExistence type="predicted"/>
<name>A0ABS9D2A3_9ALTE</name>
<dbReference type="InterPro" id="IPR013022">
    <property type="entry name" value="Xyl_isomerase-like_TIM-brl"/>
</dbReference>
<protein>
    <submittedName>
        <fullName evidence="4">TIM barrel protein</fullName>
    </submittedName>
</protein>